<name>A0ABV2N8D1_9HYPH</name>
<dbReference type="Proteomes" id="UP001549119">
    <property type="component" value="Unassembled WGS sequence"/>
</dbReference>
<accession>A0ABV2N8D1</accession>
<organism evidence="1 2">
    <name type="scientific">Methylobacterium radiotolerans</name>
    <dbReference type="NCBI Taxonomy" id="31998"/>
    <lineage>
        <taxon>Bacteria</taxon>
        <taxon>Pseudomonadati</taxon>
        <taxon>Pseudomonadota</taxon>
        <taxon>Alphaproteobacteria</taxon>
        <taxon>Hyphomicrobiales</taxon>
        <taxon>Methylobacteriaceae</taxon>
        <taxon>Methylobacterium</taxon>
    </lineage>
</organism>
<evidence type="ECO:0000313" key="2">
    <source>
        <dbReference type="Proteomes" id="UP001549119"/>
    </source>
</evidence>
<comment type="caution">
    <text evidence="1">The sequence shown here is derived from an EMBL/GenBank/DDBJ whole genome shotgun (WGS) entry which is preliminary data.</text>
</comment>
<protein>
    <submittedName>
        <fullName evidence="1">Arc/MetJ family transcription regulator</fullName>
    </submittedName>
</protein>
<gene>
    <name evidence="1" type="ORF">ABIC20_000024</name>
</gene>
<keyword evidence="2" id="KW-1185">Reference proteome</keyword>
<evidence type="ECO:0000313" key="1">
    <source>
        <dbReference type="EMBL" id="MET3862715.1"/>
    </source>
</evidence>
<proteinExistence type="predicted"/>
<dbReference type="RefSeq" id="WP_209650983.1">
    <property type="nucleotide sequence ID" value="NZ_JBEPNV010000003.1"/>
</dbReference>
<sequence>MARRPVRVALDEALWAAVEAAARARGIAPYLFVEEALTAALGPSEMVARVAELAEAAAASAREARVSAAEMRDQIQVISDFIVDLYRAEAQASNEAGPAEG</sequence>
<dbReference type="EMBL" id="JBEPNW010000001">
    <property type="protein sequence ID" value="MET3862715.1"/>
    <property type="molecule type" value="Genomic_DNA"/>
</dbReference>
<reference evidence="1 2" key="1">
    <citation type="submission" date="2024-06" db="EMBL/GenBank/DDBJ databases">
        <title>Genomics of switchgrass bacterial isolates.</title>
        <authorList>
            <person name="Shade A."/>
        </authorList>
    </citation>
    <scope>NUCLEOTIDE SEQUENCE [LARGE SCALE GENOMIC DNA]</scope>
    <source>
        <strain evidence="1 2">PvP084</strain>
    </source>
</reference>